<keyword evidence="2" id="KW-1185">Reference proteome</keyword>
<protein>
    <submittedName>
        <fullName evidence="1">Uncharacterized protein</fullName>
    </submittedName>
</protein>
<sequence length="236" mass="25002">MLAYHAFAARRHDAHTAPGTLAALLGTPHSEQRNAREKLDRRETDMGAGTVAAEAIALLMRIASAHGVGDLAARVHHHEPTYSASAKQSHMPGDVLVQKTLSLKCGSAYLLATGVGAWRISRPSRRALAARDCLPASANGSFTINPTSFDVASELGLAPGMVSPFLKPGLASRLERVVILEPVDIDATQFAVSLSLFESLVLPVTHFVGIISDYLSAALPHLPQRIARLPPVAPSS</sequence>
<name>A0A0G3EVT8_9BURK</name>
<dbReference type="AlphaFoldDB" id="A0A0G3EVT8"/>
<dbReference type="Proteomes" id="UP000036700">
    <property type="component" value="Chromosome"/>
</dbReference>
<dbReference type="EMBL" id="CP011568">
    <property type="protein sequence ID" value="AKJ68871.1"/>
    <property type="molecule type" value="Genomic_DNA"/>
</dbReference>
<reference evidence="2" key="1">
    <citation type="submission" date="2015-06" db="EMBL/GenBank/DDBJ databases">
        <authorList>
            <person name="Lim Y.L."/>
            <person name="Ee R."/>
            <person name="Yong D."/>
            <person name="How K.Y."/>
            <person name="Yin W.F."/>
            <person name="Chan K.G."/>
        </authorList>
    </citation>
    <scope>NUCLEOTIDE SEQUENCE [LARGE SCALE GENOMIC DNA]</scope>
    <source>
        <strain evidence="2">DSM 25325</strain>
    </source>
</reference>
<accession>A0A0G3EVT8</accession>
<organism evidence="1 2">
    <name type="scientific">Pandoraea thiooxydans</name>
    <dbReference type="NCBI Taxonomy" id="445709"/>
    <lineage>
        <taxon>Bacteria</taxon>
        <taxon>Pseudomonadati</taxon>
        <taxon>Pseudomonadota</taxon>
        <taxon>Betaproteobacteria</taxon>
        <taxon>Burkholderiales</taxon>
        <taxon>Burkholderiaceae</taxon>
        <taxon>Pandoraea</taxon>
    </lineage>
</organism>
<evidence type="ECO:0000313" key="2">
    <source>
        <dbReference type="Proteomes" id="UP000036700"/>
    </source>
</evidence>
<gene>
    <name evidence="1" type="ORF">ABW99_12255</name>
</gene>
<dbReference type="KEGG" id="ptx:ABW99_12255"/>
<evidence type="ECO:0000313" key="1">
    <source>
        <dbReference type="EMBL" id="AKJ68871.1"/>
    </source>
</evidence>
<proteinExistence type="predicted"/>